<dbReference type="Pfam" id="PF13715">
    <property type="entry name" value="CarbopepD_reg_2"/>
    <property type="match status" value="1"/>
</dbReference>
<name>A0ABW3BT02_9FLAO</name>
<keyword evidence="2 8" id="KW-0813">Transport</keyword>
<dbReference type="InterPro" id="IPR041700">
    <property type="entry name" value="OMP_b-brl_3"/>
</dbReference>
<evidence type="ECO:0000313" key="13">
    <source>
        <dbReference type="Proteomes" id="UP001597011"/>
    </source>
</evidence>
<dbReference type="SUPFAM" id="SSF49464">
    <property type="entry name" value="Carboxypeptidase regulatory domain-like"/>
    <property type="match status" value="1"/>
</dbReference>
<feature type="domain" description="Outer membrane protein beta-barrel" evidence="11">
    <location>
        <begin position="381"/>
        <end position="775"/>
    </location>
</feature>
<dbReference type="RefSeq" id="WP_379942040.1">
    <property type="nucleotide sequence ID" value="NZ_JBHTIB010000012.1"/>
</dbReference>
<evidence type="ECO:0000259" key="10">
    <source>
        <dbReference type="Pfam" id="PF07715"/>
    </source>
</evidence>
<evidence type="ECO:0000256" key="6">
    <source>
        <dbReference type="ARBA" id="ARBA00023136"/>
    </source>
</evidence>
<comment type="similarity">
    <text evidence="8">Belongs to the TonB-dependent receptor family.</text>
</comment>
<evidence type="ECO:0000256" key="7">
    <source>
        <dbReference type="ARBA" id="ARBA00023237"/>
    </source>
</evidence>
<evidence type="ECO:0000256" key="1">
    <source>
        <dbReference type="ARBA" id="ARBA00004571"/>
    </source>
</evidence>
<protein>
    <submittedName>
        <fullName evidence="12">TonB-dependent receptor domain-containing protein</fullName>
    </submittedName>
</protein>
<evidence type="ECO:0000256" key="4">
    <source>
        <dbReference type="ARBA" id="ARBA00022692"/>
    </source>
</evidence>
<keyword evidence="7 8" id="KW-0998">Cell outer membrane</keyword>
<dbReference type="PANTHER" id="PTHR30069:SF29">
    <property type="entry name" value="HEMOGLOBIN AND HEMOGLOBIN-HAPTOGLOBIN-BINDING PROTEIN 1-RELATED"/>
    <property type="match status" value="1"/>
</dbReference>
<proteinExistence type="inferred from homology"/>
<dbReference type="Gene3D" id="2.60.40.1120">
    <property type="entry name" value="Carboxypeptidase-like, regulatory domain"/>
    <property type="match status" value="1"/>
</dbReference>
<dbReference type="InterPro" id="IPR039426">
    <property type="entry name" value="TonB-dep_rcpt-like"/>
</dbReference>
<evidence type="ECO:0000256" key="2">
    <source>
        <dbReference type="ARBA" id="ARBA00022448"/>
    </source>
</evidence>
<feature type="signal peptide" evidence="9">
    <location>
        <begin position="1"/>
        <end position="21"/>
    </location>
</feature>
<evidence type="ECO:0000259" key="11">
    <source>
        <dbReference type="Pfam" id="PF14905"/>
    </source>
</evidence>
<dbReference type="InterPro" id="IPR012910">
    <property type="entry name" value="Plug_dom"/>
</dbReference>
<keyword evidence="3 8" id="KW-1134">Transmembrane beta strand</keyword>
<keyword evidence="13" id="KW-1185">Reference proteome</keyword>
<dbReference type="SUPFAM" id="SSF56935">
    <property type="entry name" value="Porins"/>
    <property type="match status" value="1"/>
</dbReference>
<evidence type="ECO:0000256" key="9">
    <source>
        <dbReference type="SAM" id="SignalP"/>
    </source>
</evidence>
<keyword evidence="5 9" id="KW-0732">Signal</keyword>
<evidence type="ECO:0000256" key="8">
    <source>
        <dbReference type="PROSITE-ProRule" id="PRU01360"/>
    </source>
</evidence>
<keyword evidence="12" id="KW-0675">Receptor</keyword>
<keyword evidence="4 8" id="KW-0812">Transmembrane</keyword>
<gene>
    <name evidence="12" type="ORF">ACFQ0I_10475</name>
</gene>
<feature type="domain" description="TonB-dependent receptor plug" evidence="10">
    <location>
        <begin position="147"/>
        <end position="223"/>
    </location>
</feature>
<dbReference type="Pfam" id="PF14905">
    <property type="entry name" value="OMP_b-brl_3"/>
    <property type="match status" value="1"/>
</dbReference>
<accession>A0ABW3BT02</accession>
<comment type="caution">
    <text evidence="12">The sequence shown here is derived from an EMBL/GenBank/DDBJ whole genome shotgun (WGS) entry which is preliminary data.</text>
</comment>
<evidence type="ECO:0000256" key="5">
    <source>
        <dbReference type="ARBA" id="ARBA00022729"/>
    </source>
</evidence>
<feature type="chain" id="PRO_5046400504" evidence="9">
    <location>
        <begin position="22"/>
        <end position="791"/>
    </location>
</feature>
<comment type="subcellular location">
    <subcellularLocation>
        <location evidence="1 8">Cell outer membrane</location>
        <topology evidence="1 8">Multi-pass membrane protein</topology>
    </subcellularLocation>
</comment>
<evidence type="ECO:0000313" key="12">
    <source>
        <dbReference type="EMBL" id="MFD0836191.1"/>
    </source>
</evidence>
<dbReference type="Proteomes" id="UP001597011">
    <property type="component" value="Unassembled WGS sequence"/>
</dbReference>
<dbReference type="InterPro" id="IPR037066">
    <property type="entry name" value="Plug_dom_sf"/>
</dbReference>
<dbReference type="InterPro" id="IPR008969">
    <property type="entry name" value="CarboxyPept-like_regulatory"/>
</dbReference>
<dbReference type="PANTHER" id="PTHR30069">
    <property type="entry name" value="TONB-DEPENDENT OUTER MEMBRANE RECEPTOR"/>
    <property type="match status" value="1"/>
</dbReference>
<organism evidence="12 13">
    <name type="scientific">Mariniflexile aquimaris</name>
    <dbReference type="NCBI Taxonomy" id="881009"/>
    <lineage>
        <taxon>Bacteria</taxon>
        <taxon>Pseudomonadati</taxon>
        <taxon>Bacteroidota</taxon>
        <taxon>Flavobacteriia</taxon>
        <taxon>Flavobacteriales</taxon>
        <taxon>Flavobacteriaceae</taxon>
        <taxon>Mariniflexile</taxon>
    </lineage>
</organism>
<sequence>MKIRKYLYIYFTLLLSFVGQAQQNTIEISGKVIDNDTKQPIEYATISVIDKITKKPITGTITKPNGTFSLKTEANNFYIEVSFIGFTTKTITKEKLEGNKINLGTIFLSENQQSLDEVVVNAEKSQTEFKLDKRIFNVGTDLSTTGASALEVLNNVPSVNVNIEGQISLRGSTGVQILINGKPSVLASAGSNALGTITADMIEQIEVITNPSAKYDAAGTAGIINIIMKKSEKKGLNGSVTLNAGVPNSNSFGLSVNKRTEHFNIFSQIGFGKRTFPEDNKSINTDFTNNTTISSVGSREMNEKFNNFILGTDYHINALNVLTLSGSYAYEVEDQNSEAIYSKTDATNTVTDSWLREELTEADNPKLRYELQYKMNFKRHKEQSLLFSALGSSFKKDESSVFNNTTIVGNEPDELQEARTDYALEDYTFKLDYTHPFLDDFTLESGSQYAINKVTNDYAVSDFENGTWVNNPDLTNVFNFNQNVLAIYSTMAYEGDIWGIKLGLRLENTDISTFLKTSSLENNKAYANLFPTLHTSYKFSENMSFQAGYSKRINRPGLRELNPFSNIRNNFSISTGNPDLQPEYTDSFEITSIHKFENGSLNTSFYSRYTKDIIERVNTFEDNINISKPENIGTNRTSGLEVNGKYNPLEWFTLNGDLNWNYFNRKGTFETTSFDFEGNRWSANLTSKFKLPARIDLEISGDYRSRFKTFQNDISDNIFADIGIRKKIFKGKTILNLSVRDVFASRIDESSTTQPTYYLFNSRQRGRFITFGISYGFGKGEAMEFSGQRIR</sequence>
<evidence type="ECO:0000256" key="3">
    <source>
        <dbReference type="ARBA" id="ARBA00022452"/>
    </source>
</evidence>
<dbReference type="Pfam" id="PF07715">
    <property type="entry name" value="Plug"/>
    <property type="match status" value="1"/>
</dbReference>
<dbReference type="Gene3D" id="2.40.170.20">
    <property type="entry name" value="TonB-dependent receptor, beta-barrel domain"/>
    <property type="match status" value="1"/>
</dbReference>
<keyword evidence="6 8" id="KW-0472">Membrane</keyword>
<reference evidence="13" key="1">
    <citation type="journal article" date="2019" name="Int. J. Syst. Evol. Microbiol.">
        <title>The Global Catalogue of Microorganisms (GCM) 10K type strain sequencing project: providing services to taxonomists for standard genome sequencing and annotation.</title>
        <authorList>
            <consortium name="The Broad Institute Genomics Platform"/>
            <consortium name="The Broad Institute Genome Sequencing Center for Infectious Disease"/>
            <person name="Wu L."/>
            <person name="Ma J."/>
        </authorList>
    </citation>
    <scope>NUCLEOTIDE SEQUENCE [LARGE SCALE GENOMIC DNA]</scope>
    <source>
        <strain evidence="13">CCUG 60529</strain>
    </source>
</reference>
<dbReference type="InterPro" id="IPR036942">
    <property type="entry name" value="Beta-barrel_TonB_sf"/>
</dbReference>
<dbReference type="PROSITE" id="PS52016">
    <property type="entry name" value="TONB_DEPENDENT_REC_3"/>
    <property type="match status" value="1"/>
</dbReference>
<dbReference type="Gene3D" id="2.170.130.10">
    <property type="entry name" value="TonB-dependent receptor, plug domain"/>
    <property type="match status" value="1"/>
</dbReference>
<dbReference type="EMBL" id="JBHTIB010000012">
    <property type="protein sequence ID" value="MFD0836191.1"/>
    <property type="molecule type" value="Genomic_DNA"/>
</dbReference>